<evidence type="ECO:0000313" key="1">
    <source>
        <dbReference type="EMBL" id="EKC29391.1"/>
    </source>
</evidence>
<dbReference type="HOGENOM" id="CLU_2656843_0_0_1"/>
<proteinExistence type="predicted"/>
<reference evidence="1" key="1">
    <citation type="journal article" date="2012" name="Nature">
        <title>The oyster genome reveals stress adaptation and complexity of shell formation.</title>
        <authorList>
            <person name="Zhang G."/>
            <person name="Fang X."/>
            <person name="Guo X."/>
            <person name="Li L."/>
            <person name="Luo R."/>
            <person name="Xu F."/>
            <person name="Yang P."/>
            <person name="Zhang L."/>
            <person name="Wang X."/>
            <person name="Qi H."/>
            <person name="Xiong Z."/>
            <person name="Que H."/>
            <person name="Xie Y."/>
            <person name="Holland P.W."/>
            <person name="Paps J."/>
            <person name="Zhu Y."/>
            <person name="Wu F."/>
            <person name="Chen Y."/>
            <person name="Wang J."/>
            <person name="Peng C."/>
            <person name="Meng J."/>
            <person name="Yang L."/>
            <person name="Liu J."/>
            <person name="Wen B."/>
            <person name="Zhang N."/>
            <person name="Huang Z."/>
            <person name="Zhu Q."/>
            <person name="Feng Y."/>
            <person name="Mount A."/>
            <person name="Hedgecock D."/>
            <person name="Xu Z."/>
            <person name="Liu Y."/>
            <person name="Domazet-Loso T."/>
            <person name="Du Y."/>
            <person name="Sun X."/>
            <person name="Zhang S."/>
            <person name="Liu B."/>
            <person name="Cheng P."/>
            <person name="Jiang X."/>
            <person name="Li J."/>
            <person name="Fan D."/>
            <person name="Wang W."/>
            <person name="Fu W."/>
            <person name="Wang T."/>
            <person name="Wang B."/>
            <person name="Zhang J."/>
            <person name="Peng Z."/>
            <person name="Li Y."/>
            <person name="Li N."/>
            <person name="Wang J."/>
            <person name="Chen M."/>
            <person name="He Y."/>
            <person name="Tan F."/>
            <person name="Song X."/>
            <person name="Zheng Q."/>
            <person name="Huang R."/>
            <person name="Yang H."/>
            <person name="Du X."/>
            <person name="Chen L."/>
            <person name="Yang M."/>
            <person name="Gaffney P.M."/>
            <person name="Wang S."/>
            <person name="Luo L."/>
            <person name="She Z."/>
            <person name="Ming Y."/>
            <person name="Huang W."/>
            <person name="Zhang S."/>
            <person name="Huang B."/>
            <person name="Zhang Y."/>
            <person name="Qu T."/>
            <person name="Ni P."/>
            <person name="Miao G."/>
            <person name="Wang J."/>
            <person name="Wang Q."/>
            <person name="Steinberg C.E."/>
            <person name="Wang H."/>
            <person name="Li N."/>
            <person name="Qian L."/>
            <person name="Zhang G."/>
            <person name="Li Y."/>
            <person name="Yang H."/>
            <person name="Liu X."/>
            <person name="Wang J."/>
            <person name="Yin Y."/>
            <person name="Wang J."/>
        </authorList>
    </citation>
    <scope>NUCLEOTIDE SEQUENCE [LARGE SCALE GENOMIC DNA]</scope>
    <source>
        <strain evidence="1">05x7-T-G4-1.051#20</strain>
    </source>
</reference>
<dbReference type="EMBL" id="JH817564">
    <property type="protein sequence ID" value="EKC29391.1"/>
    <property type="molecule type" value="Genomic_DNA"/>
</dbReference>
<dbReference type="AlphaFoldDB" id="K1R5Y6"/>
<accession>K1R5Y6</accession>
<dbReference type="InParanoid" id="K1R5Y6"/>
<protein>
    <submittedName>
        <fullName evidence="1">Uncharacterized protein</fullName>
    </submittedName>
</protein>
<organism evidence="1">
    <name type="scientific">Magallana gigas</name>
    <name type="common">Pacific oyster</name>
    <name type="synonym">Crassostrea gigas</name>
    <dbReference type="NCBI Taxonomy" id="29159"/>
    <lineage>
        <taxon>Eukaryota</taxon>
        <taxon>Metazoa</taxon>
        <taxon>Spiralia</taxon>
        <taxon>Lophotrochozoa</taxon>
        <taxon>Mollusca</taxon>
        <taxon>Bivalvia</taxon>
        <taxon>Autobranchia</taxon>
        <taxon>Pteriomorphia</taxon>
        <taxon>Ostreida</taxon>
        <taxon>Ostreoidea</taxon>
        <taxon>Ostreidae</taxon>
        <taxon>Magallana</taxon>
    </lineage>
</organism>
<sequence>MQALKSYKGLLQSYKGPHPPSYPHTHLNNLESRLTVPPSVSVLLLEITLSPYGAYPPQTLYSLHGVVMQYGNLSSK</sequence>
<name>K1R5Y6_MAGGI</name>
<gene>
    <name evidence="1" type="ORF">CGI_10012097</name>
</gene>